<dbReference type="RefSeq" id="WP_162369284.1">
    <property type="nucleotide sequence ID" value="NZ_JAAEEH010000003.1"/>
</dbReference>
<evidence type="ECO:0000313" key="1">
    <source>
        <dbReference type="EMBL" id="NDL66556.1"/>
    </source>
</evidence>
<reference evidence="1 2" key="1">
    <citation type="submission" date="2020-01" db="EMBL/GenBank/DDBJ databases">
        <title>Anaeroalcalibacter tamaniensis gen. nov., sp. nov., moderately halophilic strictly anaerobic fermenter bacterium from mud volcano of Taman peninsula.</title>
        <authorList>
            <person name="Frolova A."/>
            <person name="Merkel A.Y."/>
            <person name="Slobodkin A.I."/>
        </authorList>
    </citation>
    <scope>NUCLEOTIDE SEQUENCE [LARGE SCALE GENOMIC DNA]</scope>
    <source>
        <strain evidence="1 2">F-3ap</strain>
    </source>
</reference>
<evidence type="ECO:0000313" key="2">
    <source>
        <dbReference type="Proteomes" id="UP000461585"/>
    </source>
</evidence>
<keyword evidence="2" id="KW-1185">Reference proteome</keyword>
<name>A0A7X5KL80_9FIRM</name>
<protein>
    <submittedName>
        <fullName evidence="1">DUF3785 domain-containing protein</fullName>
    </submittedName>
</protein>
<organism evidence="1 2">
    <name type="scientific">Anaerotalea alkaliphila</name>
    <dbReference type="NCBI Taxonomy" id="2662126"/>
    <lineage>
        <taxon>Bacteria</taxon>
        <taxon>Bacillati</taxon>
        <taxon>Bacillota</taxon>
        <taxon>Clostridia</taxon>
        <taxon>Eubacteriales</taxon>
        <taxon>Anaerotalea</taxon>
    </lineage>
</organism>
<sequence>MLIKAEGKEYVLEEAGCYAFEIGEGLEVEGLDFERVSGFMEEGGVLEFEPAYYDSWCENCEHGKGGKAKSYRFLAFDFYIFTKEGRIVASSLDKDYQEHGVLAMEKKGMVDGSLLVEVVLCPNCGEYSIEVLPCDF</sequence>
<dbReference type="Pfam" id="PF12653">
    <property type="entry name" value="DUF3785"/>
    <property type="match status" value="1"/>
</dbReference>
<proteinExistence type="predicted"/>
<dbReference type="Proteomes" id="UP000461585">
    <property type="component" value="Unassembled WGS sequence"/>
</dbReference>
<dbReference type="EMBL" id="JAAEEH010000003">
    <property type="protein sequence ID" value="NDL66556.1"/>
    <property type="molecule type" value="Genomic_DNA"/>
</dbReference>
<comment type="caution">
    <text evidence="1">The sequence shown here is derived from an EMBL/GenBank/DDBJ whole genome shotgun (WGS) entry which is preliminary data.</text>
</comment>
<gene>
    <name evidence="1" type="ORF">GXN74_02175</name>
</gene>
<dbReference type="AlphaFoldDB" id="A0A7X5KL80"/>
<dbReference type="InterPro" id="IPR024210">
    <property type="entry name" value="DUF3785"/>
</dbReference>
<accession>A0A7X5KL80</accession>